<comment type="caution">
    <text evidence="1">The sequence shown here is derived from an EMBL/GenBank/DDBJ whole genome shotgun (WGS) entry which is preliminary data.</text>
</comment>
<dbReference type="EMBL" id="VLJS01000124">
    <property type="protein sequence ID" value="TWH02720.1"/>
    <property type="molecule type" value="Genomic_DNA"/>
</dbReference>
<protein>
    <submittedName>
        <fullName evidence="1">Uncharacterized protein</fullName>
    </submittedName>
</protein>
<dbReference type="Proteomes" id="UP000321583">
    <property type="component" value="Unassembled WGS sequence"/>
</dbReference>
<evidence type="ECO:0000313" key="1">
    <source>
        <dbReference type="EMBL" id="TWH02720.1"/>
    </source>
</evidence>
<dbReference type="PROSITE" id="PS51257">
    <property type="entry name" value="PROKAR_LIPOPROTEIN"/>
    <property type="match status" value="1"/>
</dbReference>
<name>A0A562CZ67_9GAMM</name>
<reference evidence="1 2" key="1">
    <citation type="submission" date="2019-07" db="EMBL/GenBank/DDBJ databases">
        <title>Genome sequencing of lignin-degrading bacterial isolates.</title>
        <authorList>
            <person name="Gladden J."/>
        </authorList>
    </citation>
    <scope>NUCLEOTIDE SEQUENCE [LARGE SCALE GENOMIC DNA]</scope>
    <source>
        <strain evidence="1 2">J19</strain>
    </source>
</reference>
<dbReference type="AlphaFoldDB" id="A0A562CZ67"/>
<organism evidence="1 2">
    <name type="scientific">Pseudoxanthomonas taiwanensis J19</name>
    <dbReference type="NCBI Taxonomy" id="935569"/>
    <lineage>
        <taxon>Bacteria</taxon>
        <taxon>Pseudomonadati</taxon>
        <taxon>Pseudomonadota</taxon>
        <taxon>Gammaproteobacteria</taxon>
        <taxon>Lysobacterales</taxon>
        <taxon>Lysobacteraceae</taxon>
        <taxon>Pseudoxanthomonas</taxon>
    </lineage>
</organism>
<feature type="non-terminal residue" evidence="1">
    <location>
        <position position="29"/>
    </location>
</feature>
<gene>
    <name evidence="1" type="ORF">L613_000900000010</name>
</gene>
<evidence type="ECO:0000313" key="2">
    <source>
        <dbReference type="Proteomes" id="UP000321583"/>
    </source>
</evidence>
<sequence length="29" mass="2901">MSINKLLIALALGLALAACSNSEQAQDAA</sequence>
<keyword evidence="2" id="KW-1185">Reference proteome</keyword>
<accession>A0A562CZ67</accession>
<proteinExistence type="predicted"/>